<protein>
    <submittedName>
        <fullName evidence="4">Uncharacterized protein</fullName>
    </submittedName>
</protein>
<dbReference type="SMART" id="SM00248">
    <property type="entry name" value="ANK"/>
    <property type="match status" value="14"/>
</dbReference>
<evidence type="ECO:0000256" key="3">
    <source>
        <dbReference type="PROSITE-ProRule" id="PRU00023"/>
    </source>
</evidence>
<proteinExistence type="predicted"/>
<organism evidence="4 5">
    <name type="scientific">Poseidonibacter parvus</name>
    <dbReference type="NCBI Taxonomy" id="1850254"/>
    <lineage>
        <taxon>Bacteria</taxon>
        <taxon>Pseudomonadati</taxon>
        <taxon>Campylobacterota</taxon>
        <taxon>Epsilonproteobacteria</taxon>
        <taxon>Campylobacterales</taxon>
        <taxon>Arcobacteraceae</taxon>
        <taxon>Poseidonibacter</taxon>
    </lineage>
</organism>
<dbReference type="PANTHER" id="PTHR24198:SF165">
    <property type="entry name" value="ANKYRIN REPEAT-CONTAINING PROTEIN-RELATED"/>
    <property type="match status" value="1"/>
</dbReference>
<dbReference type="Proteomes" id="UP000186074">
    <property type="component" value="Chromosome"/>
</dbReference>
<dbReference type="KEGG" id="alp:LPB137_13260"/>
<keyword evidence="5" id="KW-1185">Reference proteome</keyword>
<evidence type="ECO:0000256" key="1">
    <source>
        <dbReference type="ARBA" id="ARBA00022737"/>
    </source>
</evidence>
<feature type="repeat" description="ANK" evidence="3">
    <location>
        <begin position="76"/>
        <end position="108"/>
    </location>
</feature>
<dbReference type="AlphaFoldDB" id="A0A1P8KQB5"/>
<dbReference type="InterPro" id="IPR036770">
    <property type="entry name" value="Ankyrin_rpt-contain_sf"/>
</dbReference>
<feature type="repeat" description="ANK" evidence="3">
    <location>
        <begin position="534"/>
        <end position="566"/>
    </location>
</feature>
<feature type="repeat" description="ANK" evidence="3">
    <location>
        <begin position="334"/>
        <end position="368"/>
    </location>
</feature>
<name>A0A1P8KQB5_9BACT</name>
<feature type="repeat" description="ANK" evidence="3">
    <location>
        <begin position="175"/>
        <end position="207"/>
    </location>
</feature>
<dbReference type="PROSITE" id="PS50088">
    <property type="entry name" value="ANK_REPEAT"/>
    <property type="match status" value="7"/>
</dbReference>
<evidence type="ECO:0000313" key="5">
    <source>
        <dbReference type="Proteomes" id="UP000186074"/>
    </source>
</evidence>
<dbReference type="PROSITE" id="PS50297">
    <property type="entry name" value="ANK_REP_REGION"/>
    <property type="match status" value="2"/>
</dbReference>
<dbReference type="PANTHER" id="PTHR24198">
    <property type="entry name" value="ANKYRIN REPEAT AND PROTEIN KINASE DOMAIN-CONTAINING PROTEIN"/>
    <property type="match status" value="1"/>
</dbReference>
<dbReference type="STRING" id="1850254.LPB137_13260"/>
<keyword evidence="1" id="KW-0677">Repeat</keyword>
<accession>A0A1P8KQB5</accession>
<dbReference type="Gene3D" id="1.25.40.20">
    <property type="entry name" value="Ankyrin repeat-containing domain"/>
    <property type="match status" value="2"/>
</dbReference>
<evidence type="ECO:0000313" key="4">
    <source>
        <dbReference type="EMBL" id="APW66756.1"/>
    </source>
</evidence>
<sequence length="649" mass="74433">MFNLFKNSTYESFQKELFSDNINLNKIQKSIDKGIDINTLDENGRTVLFSLCAKKKLDAIKILIKNKIDLYIEDKYGRTVLGEAVSKSDGVMIRFLLENGFDINHKNSSNRTILQDVALEGNFKIFSILMSYHPNYDDIDSYGRTVLFDAVEGGSVLIVKELVNNMQNIDVKDENNETALFNAVLKDNPKIAQTLILFGVNLDILDSHGRNVLYNTVLLGTENIETLKLMIDKKININQVDINGENILDELLYILDLQLLKPKKILQLEGNYSLIKKDTNYLDLARILIENGLDINKMDEYGITSLSKEVEKKKYEHVEFLINCGADINNKNINGKILLFNEVMKGNSNYKMIKFLVEHGADIESRDGEEKTIIDDLVEIMLIHKGFKEQDFEKYPNIYEEENYDLLFKKMLTFRPDLDRTRSDGRNILFDVITYNDFDTIRLLFNYGINPNIIDNEGNTPLSILVDEGLKIEDTKQRELFLERLVFLLKFRVNVDIQDKKGYTVFHKSVIADDLTVVEKLLTKKADLSLKDKQGRTALHHTQWNGNHKIARWLIAAGADINQADNSGFTLLNYAAIFGHIDLVVTLIKSGVLMYNKNKKNKKVGLFLKEKQNNLDNLLINNIIDDKMQNAFKEIIENTKKEIAEAIQG</sequence>
<dbReference type="Pfam" id="PF12796">
    <property type="entry name" value="Ank_2"/>
    <property type="match status" value="4"/>
</dbReference>
<keyword evidence="2 3" id="KW-0040">ANK repeat</keyword>
<feature type="repeat" description="ANK" evidence="3">
    <location>
        <begin position="142"/>
        <end position="174"/>
    </location>
</feature>
<gene>
    <name evidence="4" type="ORF">LPB137_13260</name>
</gene>
<dbReference type="RefSeq" id="WP_076088863.1">
    <property type="nucleotide sequence ID" value="NZ_CP019070.1"/>
</dbReference>
<dbReference type="EMBL" id="CP019070">
    <property type="protein sequence ID" value="APW66756.1"/>
    <property type="molecule type" value="Genomic_DNA"/>
</dbReference>
<dbReference type="InterPro" id="IPR002110">
    <property type="entry name" value="Ankyrin_rpt"/>
</dbReference>
<dbReference type="SUPFAM" id="SSF48403">
    <property type="entry name" value="Ankyrin repeat"/>
    <property type="match status" value="2"/>
</dbReference>
<dbReference type="OrthoDB" id="5365108at2"/>
<evidence type="ECO:0000256" key="2">
    <source>
        <dbReference type="ARBA" id="ARBA00023043"/>
    </source>
</evidence>
<feature type="repeat" description="ANK" evidence="3">
    <location>
        <begin position="501"/>
        <end position="533"/>
    </location>
</feature>
<reference evidence="4 5" key="1">
    <citation type="submission" date="2017-01" db="EMBL/GenBank/DDBJ databases">
        <title>Genome sequencing of Arcobacter sp. LPB0137.</title>
        <authorList>
            <person name="Lee G.-W."/>
            <person name="Yi H."/>
        </authorList>
    </citation>
    <scope>NUCLEOTIDE SEQUENCE [LARGE SCALE GENOMIC DNA]</scope>
    <source>
        <strain evidence="4 5">LPB0137</strain>
    </source>
</reference>
<feature type="repeat" description="ANK" evidence="3">
    <location>
        <begin position="567"/>
        <end position="599"/>
    </location>
</feature>